<dbReference type="CDD" id="cd00112">
    <property type="entry name" value="LDLa"/>
    <property type="match status" value="3"/>
</dbReference>
<evidence type="ECO:0000256" key="6">
    <source>
        <dbReference type="ARBA" id="ARBA00023157"/>
    </source>
</evidence>
<dbReference type="SMART" id="SM00192">
    <property type="entry name" value="LDLa"/>
    <property type="match status" value="6"/>
</dbReference>
<dbReference type="PANTHER" id="PTHR24270">
    <property type="entry name" value="LOW-DENSITY LIPOPROTEIN RECEPTOR-RELATED"/>
    <property type="match status" value="1"/>
</dbReference>
<dbReference type="Gene3D" id="2.10.25.10">
    <property type="entry name" value="Laminin"/>
    <property type="match status" value="1"/>
</dbReference>
<evidence type="ECO:0000256" key="7">
    <source>
        <dbReference type="PROSITE-ProRule" id="PRU00076"/>
    </source>
</evidence>
<dbReference type="SMART" id="SM00181">
    <property type="entry name" value="EGF"/>
    <property type="match status" value="4"/>
</dbReference>
<sequence>MSVILNENIANNVTFKELSEQGVTSEQLLNWSAPIDLVERYEMNNRSLELFYNCSSPWFGSKCQYRFVYNSTLSFNEIVKASVDSRSDIILNVSVTTCYRFLSNCDRGPWFLCLDWRQICNGKVDCMNGEDEQWCEILEMTTCTDDEYRCHYGGQCIPMTFVQDGYSTTDCLDGSEEREFRSPYSSLTNSFCGSVISFQCEERINRYPLSFPCGDGQFLSETDLPVNVMRCFNWRNREVTLAMLTSFDHIKDIKCRQAFRCSLLSNRSYSELNAYSSYIMNYQLTPYCQRPDNDEKQDEISDMLNENIANKITFNELRKKGITSEQLLSWAAPIDVAERYEINNQSLDLFYNCSSPWFGSRCQYQFVHRSSLSLHEMIESFVKSRSGTGLSEGVTTCYRFLSDCNRGPWALCLDWRLICNGKVDCMSGEDEQWCETLEMTTCADDEYRCHYGGQCIPMTFVRDSTYNVDCLDGSEEKVADPMEWSIWKPSVYGSIITNQCEECIDRYPLSFPCGNGQFLPQTDLPTHGGSCSNWRHKEGNLAMLTSFDHIKDIQCRQAFRWSLHSNRSYASSWLPDVFIMLEDIDAIWDKDGELLANYCLNEWLILPEYPIMYGYFQFVYLNNRSINEFQINIVPNFICFDARICPSGVLSSRDYFEVTWDTNCQLLANYCLDEWLILPQYPIMYGYFQFVYLTNRSINEYKINVAPDFVCFDAEKCPVLLSRIVPIEIINGLICCRTFDLIKEDMMEHFDMLNRKFLHLFRECSTTGNETSCANSSYFHCNESLKCISYNRVGDGFKDCYYNEDESFPTCHLNVSNRFMCTSDPTKCLLPVAIGNALYDCSQGEDETNENIYSIKRQLPFPFICDADTKFSEADGHETDETNCEWWPCHNAYSHFDTYWDCLNGIDELNCPNINCSLNEFQCRNNDLNLTYFLPSVHMFHQRRDYCMENEFIQELYFDNGTGNISKSYYSFNKSKCITEDNICNHHSKTVNIQEDVCLKNQILKLSVSAISRVQKLDNDNTYLCTLQNVKDTVTDLISRYLTPSRLGYFPSTTSKTSVQKFFDKSKHKNNIPKMDIGLAWYCHYGILTLFKGVNQTKTCLCPPNYFGSQCQWQSQRISLTLQFRTQTIISSTVIYQLIIMLIDEQGNIVPNYEQIIYMPAHDCNTKFNIYLLYPHRPKHLSTNYSIRIDLFDKSTLDYWTSWYLSIPFQFLPVNRISTQLIIPEVQENKLCILSCGEHGQCMKYTNMNNSVFCRCDQGYSGTFCNITYQCQCSNDSFCLAPSICVCPLNKFGSHCYLKRSICQSINNPCQHNGLCIPIDDHINLYGFICICKEGYQGKRCQYKSNQIDIRIDETILTISSSFILHYIIAFDKYTKHERITTLKKIPFGYNTMTIYIKQLFNILFIQIPDGNYYLSILREQFIISEYIHTQVSLKNRCYPVLDLFNDTLRQYKYLHRVKYYPFLCRQNLQLMCFYDEYYMCICDSDRFSNCFEFNHSMKYDCNGKNLCYNDGRCFNDNETCPTISICVCNDCYYGRQCQFSTKDFIFSLDPILGYHIKPNISFNRQPFIVKFSIIIITIMLISELIMGSFCITTFQLKKSREVGCGYYLFISSISSMCMIIILTIKFWQLVLSQMSIITNRLILFINCISIEIILKSCLASSEWLNACVAIERMFNVIKGTTFNKIKSKIIAKCITFIIIILIKLTHIHDPFHRKSINDLDGDQQRIWCLSQYSSTITKYNTFITLFHFLVPFSINLISAFVIIIVAARRRVRIESRQSFMQLFQLKLKKYKQIIFAPIILLILSLPRLIISFILGCMRSPYYSWLYLIGYFLAFIPSMLTLFVFILPSKIYKSELNRTMHRWIRSFRR</sequence>
<dbReference type="PROSITE" id="PS01186">
    <property type="entry name" value="EGF_2"/>
    <property type="match status" value="2"/>
</dbReference>
<dbReference type="Gene3D" id="1.20.1070.10">
    <property type="entry name" value="Rhodopsin 7-helix transmembrane proteins"/>
    <property type="match status" value="1"/>
</dbReference>
<reference evidence="12" key="1">
    <citation type="submission" date="2021-02" db="EMBL/GenBank/DDBJ databases">
        <authorList>
            <person name="Nowell W R."/>
        </authorList>
    </citation>
    <scope>NUCLEOTIDE SEQUENCE</scope>
</reference>
<dbReference type="Proteomes" id="UP000663889">
    <property type="component" value="Unassembled WGS sequence"/>
</dbReference>
<keyword evidence="5 9" id="KW-0472">Membrane</keyword>
<feature type="domain" description="EGF-like" evidence="10">
    <location>
        <begin position="1228"/>
        <end position="1266"/>
    </location>
</feature>
<dbReference type="EMBL" id="CAJNOU010000980">
    <property type="protein sequence ID" value="CAF1127628.1"/>
    <property type="molecule type" value="Genomic_DNA"/>
</dbReference>
<evidence type="ECO:0000256" key="8">
    <source>
        <dbReference type="PROSITE-ProRule" id="PRU00124"/>
    </source>
</evidence>
<dbReference type="PROSITE" id="PS50026">
    <property type="entry name" value="EGF_3"/>
    <property type="match status" value="2"/>
</dbReference>
<feature type="disulfide bond" evidence="7">
    <location>
        <begin position="1232"/>
        <end position="1242"/>
    </location>
</feature>
<dbReference type="PROSITE" id="PS50068">
    <property type="entry name" value="LDLRA_2"/>
    <property type="match status" value="5"/>
</dbReference>
<gene>
    <name evidence="12" type="ORF">SEV965_LOCUS17241</name>
</gene>
<feature type="domain" description="EGF-like" evidence="10">
    <location>
        <begin position="1299"/>
        <end position="1342"/>
    </location>
</feature>
<dbReference type="InterPro" id="IPR036055">
    <property type="entry name" value="LDL_receptor-like_sf"/>
</dbReference>
<feature type="transmembrane region" description="Helical" evidence="9">
    <location>
        <begin position="1568"/>
        <end position="1595"/>
    </location>
</feature>
<dbReference type="Gene3D" id="4.10.400.10">
    <property type="entry name" value="Low-density Lipoprotein Receptor"/>
    <property type="match status" value="3"/>
</dbReference>
<dbReference type="PROSITE" id="PS50262">
    <property type="entry name" value="G_PROTEIN_RECEP_F1_2"/>
    <property type="match status" value="1"/>
</dbReference>
<dbReference type="PRINTS" id="PR00261">
    <property type="entry name" value="LDLRECEPTOR"/>
</dbReference>
<evidence type="ECO:0000256" key="1">
    <source>
        <dbReference type="ARBA" id="ARBA00004167"/>
    </source>
</evidence>
<dbReference type="GO" id="GO:0016192">
    <property type="term" value="P:vesicle-mediated transport"/>
    <property type="evidence" value="ECO:0007669"/>
    <property type="project" value="UniProtKB-ARBA"/>
</dbReference>
<comment type="caution">
    <text evidence="12">The sequence shown here is derived from an EMBL/GenBank/DDBJ whole genome shotgun (WGS) entry which is preliminary data.</text>
</comment>
<feature type="disulfide bond" evidence="8">
    <location>
        <begin position="419"/>
        <end position="434"/>
    </location>
</feature>
<feature type="disulfide bond" evidence="8">
    <location>
        <begin position="120"/>
        <end position="135"/>
    </location>
</feature>
<feature type="domain" description="G-protein coupled receptors family 1 profile" evidence="11">
    <location>
        <begin position="1588"/>
        <end position="1845"/>
    </location>
</feature>
<dbReference type="SUPFAM" id="SSF57196">
    <property type="entry name" value="EGF/Laminin"/>
    <property type="match status" value="1"/>
</dbReference>
<dbReference type="PANTHER" id="PTHR24270:SF61">
    <property type="entry name" value="EGF-LIKE DOMAIN-CONTAINING PROTEIN"/>
    <property type="match status" value="1"/>
</dbReference>
<evidence type="ECO:0000259" key="11">
    <source>
        <dbReference type="PROSITE" id="PS50262"/>
    </source>
</evidence>
<keyword evidence="7" id="KW-0245">EGF-like domain</keyword>
<keyword evidence="2 9" id="KW-0812">Transmembrane</keyword>
<proteinExistence type="predicted"/>
<dbReference type="InterPro" id="IPR002172">
    <property type="entry name" value="LDrepeatLR_classA_rpt"/>
</dbReference>
<feature type="disulfide bond" evidence="7">
    <location>
        <begin position="1256"/>
        <end position="1265"/>
    </location>
</feature>
<evidence type="ECO:0000313" key="12">
    <source>
        <dbReference type="EMBL" id="CAF1127628.1"/>
    </source>
</evidence>
<evidence type="ECO:0000256" key="9">
    <source>
        <dbReference type="SAM" id="Phobius"/>
    </source>
</evidence>
<dbReference type="InterPro" id="IPR000742">
    <property type="entry name" value="EGF"/>
</dbReference>
<feature type="transmembrane region" description="Helical" evidence="9">
    <location>
        <begin position="1822"/>
        <end position="1847"/>
    </location>
</feature>
<evidence type="ECO:0000313" key="13">
    <source>
        <dbReference type="Proteomes" id="UP000663889"/>
    </source>
</evidence>
<comment type="subcellular location">
    <subcellularLocation>
        <location evidence="1">Membrane</location>
        <topology evidence="1">Single-pass membrane protein</topology>
    </subcellularLocation>
</comment>
<feature type="transmembrane region" description="Helical" evidence="9">
    <location>
        <begin position="1607"/>
        <end position="1631"/>
    </location>
</feature>
<dbReference type="InterPro" id="IPR050685">
    <property type="entry name" value="LDLR"/>
</dbReference>
<evidence type="ECO:0000256" key="3">
    <source>
        <dbReference type="ARBA" id="ARBA00022737"/>
    </source>
</evidence>
<dbReference type="Pfam" id="PF00008">
    <property type="entry name" value="EGF"/>
    <property type="match status" value="1"/>
</dbReference>
<comment type="caution">
    <text evidence="7">Lacks conserved residue(s) required for the propagation of feature annotation.</text>
</comment>
<evidence type="ECO:0000256" key="5">
    <source>
        <dbReference type="ARBA" id="ARBA00023136"/>
    </source>
</evidence>
<dbReference type="SUPFAM" id="SSF57424">
    <property type="entry name" value="LDL receptor-like module"/>
    <property type="match status" value="1"/>
</dbReference>
<feature type="transmembrane region" description="Helical" evidence="9">
    <location>
        <begin position="1690"/>
        <end position="1708"/>
    </location>
</feature>
<feature type="disulfide bond" evidence="7">
    <location>
        <begin position="1332"/>
        <end position="1341"/>
    </location>
</feature>
<keyword evidence="4 9" id="KW-1133">Transmembrane helix</keyword>
<dbReference type="SUPFAM" id="SSF81321">
    <property type="entry name" value="Family A G protein-coupled receptor-like"/>
    <property type="match status" value="1"/>
</dbReference>
<dbReference type="CDD" id="cd00053">
    <property type="entry name" value="EGF"/>
    <property type="match status" value="1"/>
</dbReference>
<evidence type="ECO:0000259" key="10">
    <source>
        <dbReference type="PROSITE" id="PS50026"/>
    </source>
</evidence>
<feature type="transmembrane region" description="Helical" evidence="9">
    <location>
        <begin position="1743"/>
        <end position="1768"/>
    </location>
</feature>
<name>A0A814R2Z1_9BILA</name>
<organism evidence="12 13">
    <name type="scientific">Rotaria sordida</name>
    <dbReference type="NCBI Taxonomy" id="392033"/>
    <lineage>
        <taxon>Eukaryota</taxon>
        <taxon>Metazoa</taxon>
        <taxon>Spiralia</taxon>
        <taxon>Gnathifera</taxon>
        <taxon>Rotifera</taxon>
        <taxon>Eurotatoria</taxon>
        <taxon>Bdelloidea</taxon>
        <taxon>Philodinida</taxon>
        <taxon>Philodinidae</taxon>
        <taxon>Rotaria</taxon>
    </lineage>
</organism>
<protein>
    <submittedName>
        <fullName evidence="12">Uncharacterized protein</fullName>
    </submittedName>
</protein>
<dbReference type="GO" id="GO:0005886">
    <property type="term" value="C:plasma membrane"/>
    <property type="evidence" value="ECO:0007669"/>
    <property type="project" value="TreeGrafter"/>
</dbReference>
<evidence type="ECO:0000256" key="4">
    <source>
        <dbReference type="ARBA" id="ARBA00022989"/>
    </source>
</evidence>
<feature type="transmembrane region" description="Helical" evidence="9">
    <location>
        <begin position="1794"/>
        <end position="1816"/>
    </location>
</feature>
<dbReference type="CDD" id="cd00637">
    <property type="entry name" value="7tm_classA_rhodopsin-like"/>
    <property type="match status" value="1"/>
</dbReference>
<accession>A0A814R2Z1</accession>
<feature type="transmembrane region" description="Helical" evidence="9">
    <location>
        <begin position="1637"/>
        <end position="1655"/>
    </location>
</feature>
<dbReference type="PROSITE" id="PS00022">
    <property type="entry name" value="EGF_1"/>
    <property type="match status" value="4"/>
</dbReference>
<dbReference type="InterPro" id="IPR017452">
    <property type="entry name" value="GPCR_Rhodpsn_7TM"/>
</dbReference>
<keyword evidence="3" id="KW-0677">Repeat</keyword>
<keyword evidence="6 7" id="KW-1015">Disulfide bond</keyword>
<evidence type="ECO:0000256" key="2">
    <source>
        <dbReference type="ARBA" id="ARBA00022692"/>
    </source>
</evidence>